<dbReference type="PANTHER" id="PTHR48043">
    <property type="entry name" value="EG:EG0003.4 PROTEIN-RELATED"/>
    <property type="match status" value="1"/>
</dbReference>
<dbReference type="GO" id="GO:0008194">
    <property type="term" value="F:UDP-glycosyltransferase activity"/>
    <property type="evidence" value="ECO:0007669"/>
    <property type="project" value="InterPro"/>
</dbReference>
<evidence type="ECO:0000256" key="2">
    <source>
        <dbReference type="ARBA" id="ARBA00022676"/>
    </source>
</evidence>
<evidence type="ECO:0000256" key="1">
    <source>
        <dbReference type="ARBA" id="ARBA00009995"/>
    </source>
</evidence>
<dbReference type="AlphaFoldDB" id="A0A6P6XL77"/>
<dbReference type="KEGG" id="dpte:113788468"/>
<keyword evidence="2" id="KW-0328">Glycosyltransferase</keyword>
<gene>
    <name evidence="5" type="primary">LOC113788468</name>
</gene>
<dbReference type="SUPFAM" id="SSF53756">
    <property type="entry name" value="UDP-Glycosyltransferase/glycogen phosphorylase"/>
    <property type="match status" value="1"/>
</dbReference>
<sequence length="484" mass="56862">MAIIIFMANDFVGPQNACIGLAQSLRQHGHRTYFCLRKEFFPRFLSNGFDEQDLLELKLATSTTTAAQNNDNKKSLEYLIEKIREFGFVTDLTPLEKVRRIKQVNLVRTTFEEPLEQLDGQLKNYLEQIHPDLIIYDGEVIPPAILYWPNCPWIYLFCSNPIGLFDSDRLPPFLSDFHTLKNVNHDGDDQQPKCWQEFRSILDECYYSLVRQAQSRLCRKLSYPDPNDNGWMKKYRFFIQSPYLNLYQYPRELDYIDCIDISIERYYRVDSFCRHSKFFNDDNDSEQQQLLLEKIIKKQQQNGSGKLIYLSLGSMGSCNLDLMQRLIGILSKTKHTYLISTGMVNDQLKLDSNMFGQSYLPQIWLFSKLNIDLAIIHGGNNSLCETFEYGIPCLIMPLFYDQFLNARRVEEKQLGRSIDPFNFDDNQLINLIDQMLNDDRLNKKMKIISQRIQQEDSKSKCCKRLEEIIERFKQNNSNNKKSIV</sequence>
<organism evidence="4 5">
    <name type="scientific">Dermatophagoides pteronyssinus</name>
    <name type="common">European house dust mite</name>
    <dbReference type="NCBI Taxonomy" id="6956"/>
    <lineage>
        <taxon>Eukaryota</taxon>
        <taxon>Metazoa</taxon>
        <taxon>Ecdysozoa</taxon>
        <taxon>Arthropoda</taxon>
        <taxon>Chelicerata</taxon>
        <taxon>Arachnida</taxon>
        <taxon>Acari</taxon>
        <taxon>Acariformes</taxon>
        <taxon>Sarcoptiformes</taxon>
        <taxon>Astigmata</taxon>
        <taxon>Psoroptidia</taxon>
        <taxon>Analgoidea</taxon>
        <taxon>Pyroglyphidae</taxon>
        <taxon>Dermatophagoidinae</taxon>
        <taxon>Dermatophagoides</taxon>
    </lineage>
</organism>
<evidence type="ECO:0000256" key="3">
    <source>
        <dbReference type="ARBA" id="ARBA00022679"/>
    </source>
</evidence>
<evidence type="ECO:0000313" key="5">
    <source>
        <dbReference type="RefSeq" id="XP_027193721.1"/>
    </source>
</evidence>
<dbReference type="InParanoid" id="A0A6P6XL77"/>
<keyword evidence="3" id="KW-0808">Transferase</keyword>
<comment type="similarity">
    <text evidence="1">Belongs to the UDP-glycosyltransferase family.</text>
</comment>
<dbReference type="Pfam" id="PF00201">
    <property type="entry name" value="UDPGT"/>
    <property type="match status" value="1"/>
</dbReference>
<reference evidence="5" key="1">
    <citation type="submission" date="2025-08" db="UniProtKB">
        <authorList>
            <consortium name="RefSeq"/>
        </authorList>
    </citation>
    <scope>IDENTIFICATION</scope>
    <source>
        <strain evidence="5">Airmid</strain>
    </source>
</reference>
<protein>
    <submittedName>
        <fullName evidence="5">Uncharacterized protein LOC113788468</fullName>
    </submittedName>
</protein>
<dbReference type="Gene3D" id="3.40.50.2000">
    <property type="entry name" value="Glycogen Phosphorylase B"/>
    <property type="match status" value="2"/>
</dbReference>
<evidence type="ECO:0000313" key="4">
    <source>
        <dbReference type="Proteomes" id="UP000515146"/>
    </source>
</evidence>
<name>A0A6P6XL77_DERPT</name>
<dbReference type="InterPro" id="IPR002213">
    <property type="entry name" value="UDP_glucos_trans"/>
</dbReference>
<accession>A0A6P6XL77</accession>
<dbReference type="InterPro" id="IPR050271">
    <property type="entry name" value="UDP-glycosyltransferase"/>
</dbReference>
<dbReference type="CDD" id="cd03784">
    <property type="entry name" value="GT1_Gtf-like"/>
    <property type="match status" value="1"/>
</dbReference>
<dbReference type="OrthoDB" id="5835829at2759"/>
<dbReference type="PANTHER" id="PTHR48043:SF46">
    <property type="entry name" value="UDP-GLUCURONOSYLTRANSFERASE UGT-60-RELATED"/>
    <property type="match status" value="1"/>
</dbReference>
<dbReference type="FunCoup" id="A0A6P6XL77">
    <property type="interactions" value="289"/>
</dbReference>
<dbReference type="RefSeq" id="XP_027193721.1">
    <property type="nucleotide sequence ID" value="XM_027337920.1"/>
</dbReference>
<dbReference type="Proteomes" id="UP000515146">
    <property type="component" value="Unplaced"/>
</dbReference>
<keyword evidence="4" id="KW-1185">Reference proteome</keyword>
<proteinExistence type="inferred from homology"/>